<proteinExistence type="predicted"/>
<sequence>MPNLFRTPDGKIWKANARIPLWLADGTTLEEHWAGSAKHETLDEKWRSRAGSQIAQTEIVAAIASRADDNGEMIWGDAPPNTRLLFVVVPERGKGYSLARMVTTAATKAQQAHFRHDRSALFGHLKPDGSIAIISPLDPPPPPPPAQGELF</sequence>
<comment type="caution">
    <text evidence="1">The sequence shown here is derived from an EMBL/GenBank/DDBJ whole genome shotgun (WGS) entry which is preliminary data.</text>
</comment>
<dbReference type="AlphaFoldDB" id="B4DCE3"/>
<dbReference type="RefSeq" id="WP_006983901.1">
    <property type="nucleotide sequence ID" value="NZ_ABVL01000048.1"/>
</dbReference>
<name>B4DCE3_9BACT</name>
<accession>B4DCE3</accession>
<dbReference type="Proteomes" id="UP000005824">
    <property type="component" value="Unassembled WGS sequence"/>
</dbReference>
<organism evidence="1 2">
    <name type="scientific">Chthoniobacter flavus Ellin428</name>
    <dbReference type="NCBI Taxonomy" id="497964"/>
    <lineage>
        <taxon>Bacteria</taxon>
        <taxon>Pseudomonadati</taxon>
        <taxon>Verrucomicrobiota</taxon>
        <taxon>Spartobacteria</taxon>
        <taxon>Chthoniobacterales</taxon>
        <taxon>Chthoniobacteraceae</taxon>
        <taxon>Chthoniobacter</taxon>
    </lineage>
</organism>
<evidence type="ECO:0000313" key="1">
    <source>
        <dbReference type="EMBL" id="EDY15892.1"/>
    </source>
</evidence>
<gene>
    <name evidence="1" type="ORF">CfE428DRAFT_6584</name>
</gene>
<keyword evidence="2" id="KW-1185">Reference proteome</keyword>
<dbReference type="eggNOG" id="ENOG50347EU">
    <property type="taxonomic scope" value="Bacteria"/>
</dbReference>
<dbReference type="InParanoid" id="B4DCE3"/>
<protein>
    <submittedName>
        <fullName evidence="1">Uncharacterized protein</fullName>
    </submittedName>
</protein>
<reference evidence="1 2" key="1">
    <citation type="journal article" date="2011" name="J. Bacteriol.">
        <title>Genome sequence of Chthoniobacter flavus Ellin428, an aerobic heterotrophic soil bacterium.</title>
        <authorList>
            <person name="Kant R."/>
            <person name="van Passel M.W."/>
            <person name="Palva A."/>
            <person name="Lucas S."/>
            <person name="Lapidus A."/>
            <person name="Glavina Del Rio T."/>
            <person name="Dalin E."/>
            <person name="Tice H."/>
            <person name="Bruce D."/>
            <person name="Goodwin L."/>
            <person name="Pitluck S."/>
            <person name="Larimer F.W."/>
            <person name="Land M.L."/>
            <person name="Hauser L."/>
            <person name="Sangwan P."/>
            <person name="de Vos W.M."/>
            <person name="Janssen P.H."/>
            <person name="Smidt H."/>
        </authorList>
    </citation>
    <scope>NUCLEOTIDE SEQUENCE [LARGE SCALE GENOMIC DNA]</scope>
    <source>
        <strain evidence="1 2">Ellin428</strain>
    </source>
</reference>
<evidence type="ECO:0000313" key="2">
    <source>
        <dbReference type="Proteomes" id="UP000005824"/>
    </source>
</evidence>
<dbReference type="EMBL" id="ABVL01000048">
    <property type="protein sequence ID" value="EDY15892.1"/>
    <property type="molecule type" value="Genomic_DNA"/>
</dbReference>